<dbReference type="PANTHER" id="PTHR32347:SF23">
    <property type="entry name" value="BLL5650 PROTEIN"/>
    <property type="match status" value="1"/>
</dbReference>
<dbReference type="PANTHER" id="PTHR32347">
    <property type="entry name" value="EFFLUX SYSTEM COMPONENT YKNX-RELATED"/>
    <property type="match status" value="1"/>
</dbReference>
<dbReference type="InterPro" id="IPR050465">
    <property type="entry name" value="UPF0194_transport"/>
</dbReference>
<dbReference type="OrthoDB" id="9806939at2"/>
<dbReference type="InParanoid" id="A0A4V3CTZ2"/>
<proteinExistence type="inferred from homology"/>
<dbReference type="SUPFAM" id="SSF55781">
    <property type="entry name" value="GAF domain-like"/>
    <property type="match status" value="1"/>
</dbReference>
<dbReference type="SUPFAM" id="SSF111369">
    <property type="entry name" value="HlyD-like secretion proteins"/>
    <property type="match status" value="1"/>
</dbReference>
<sequence>MSGGAASARVVGAVASEPRVMASFGSGDEPEMATDFWSLLANARTSEQLCRAWLGILCQWIPGTQAGLLLLHEQGDSYAPAAVWPDPERDMAFMAGIAQQALVERRGAMQDEGDGLAQWAYPLLGAQQSYGVVVLHVVVRGDAAMREALRLLHWGAGWLTGLFDRRQLLEREHKLGRSGLLQDLLLGVMNEAAAEDAARWVVNRLAQALPSRSVMLARADNRQIELVSVSGSAGFDQRSNLLTVAREAMREAVLLGEAQCFPTPGSAHEAPLLAASALADYCREAGAAAVMVLPLQHQGQTHAALLLAFDSPPTTELYDFVQTAALALAPGLALHRLARRNLASHAHSAWVDARAALLGPRHAGLKLAGLALAVALALAALVPVQHRVSAPATIEGRVQRAAVAPFGGFVQEAKARAGDAVKQGDVLARLDDRELKLEDLKWTAQAELTERKLREAMARSDAVAVRLAQAEHQQTQAELALVRERLARTSIVAPFDGVVVKGDLSQQLGAPVEQGKVLFEIAPLDSYRVVLKVDERDITRLRSERAGELVLSGLAGEHFDLRVARIAPVATTENGVNAFRVEAALNATPAQLARIQPGMEGVAKVEAGEHSLLWVGLHRFIDGARYTLWSLGL</sequence>
<dbReference type="NCBIfam" id="TIGR01730">
    <property type="entry name" value="RND_mfp"/>
    <property type="match status" value="1"/>
</dbReference>
<evidence type="ECO:0000313" key="5">
    <source>
        <dbReference type="EMBL" id="TDP74708.1"/>
    </source>
</evidence>
<accession>A0A4V3CTZ2</accession>
<dbReference type="Pfam" id="PF25973">
    <property type="entry name" value="BSH_CzcB"/>
    <property type="match status" value="1"/>
</dbReference>
<name>A0A4V3CTZ2_9BURK</name>
<feature type="domain" description="CzcB-like barrel-sandwich hybrid" evidence="4">
    <location>
        <begin position="403"/>
        <end position="522"/>
    </location>
</feature>
<comment type="subcellular location">
    <subcellularLocation>
        <location evidence="1">Cell envelope</location>
    </subcellularLocation>
</comment>
<evidence type="ECO:0000256" key="3">
    <source>
        <dbReference type="ARBA" id="ARBA00023054"/>
    </source>
</evidence>
<evidence type="ECO:0000256" key="2">
    <source>
        <dbReference type="ARBA" id="ARBA00009477"/>
    </source>
</evidence>
<dbReference type="Gene3D" id="2.40.50.100">
    <property type="match status" value="1"/>
</dbReference>
<evidence type="ECO:0000256" key="1">
    <source>
        <dbReference type="ARBA" id="ARBA00004196"/>
    </source>
</evidence>
<dbReference type="GO" id="GO:0016020">
    <property type="term" value="C:membrane"/>
    <property type="evidence" value="ECO:0007669"/>
    <property type="project" value="InterPro"/>
</dbReference>
<keyword evidence="3" id="KW-0175">Coiled coil</keyword>
<gene>
    <name evidence="5" type="ORF">DES47_101774</name>
</gene>
<reference evidence="5 6" key="1">
    <citation type="submission" date="2019-03" db="EMBL/GenBank/DDBJ databases">
        <title>Genomic Encyclopedia of Type Strains, Phase IV (KMG-IV): sequencing the most valuable type-strain genomes for metagenomic binning, comparative biology and taxonomic classification.</title>
        <authorList>
            <person name="Goeker M."/>
        </authorList>
    </citation>
    <scope>NUCLEOTIDE SEQUENCE [LARGE SCALE GENOMIC DNA]</scope>
    <source>
        <strain evidence="5 6">DSM 16998</strain>
    </source>
</reference>
<keyword evidence="6" id="KW-1185">Reference proteome</keyword>
<dbReference type="RefSeq" id="WP_133699316.1">
    <property type="nucleotide sequence ID" value="NZ_SNXS01000001.1"/>
</dbReference>
<protein>
    <submittedName>
        <fullName evidence="5">RND family efflux transporter MFP subunit</fullName>
    </submittedName>
</protein>
<dbReference type="GO" id="GO:0030313">
    <property type="term" value="C:cell envelope"/>
    <property type="evidence" value="ECO:0007669"/>
    <property type="project" value="UniProtKB-SubCell"/>
</dbReference>
<dbReference type="Proteomes" id="UP000295361">
    <property type="component" value="Unassembled WGS sequence"/>
</dbReference>
<organism evidence="5 6">
    <name type="scientific">Roseateles toxinivorans</name>
    <dbReference type="NCBI Taxonomy" id="270368"/>
    <lineage>
        <taxon>Bacteria</taxon>
        <taxon>Pseudomonadati</taxon>
        <taxon>Pseudomonadota</taxon>
        <taxon>Betaproteobacteria</taxon>
        <taxon>Burkholderiales</taxon>
        <taxon>Sphaerotilaceae</taxon>
        <taxon>Roseateles</taxon>
    </lineage>
</organism>
<comment type="caution">
    <text evidence="5">The sequence shown here is derived from an EMBL/GenBank/DDBJ whole genome shotgun (WGS) entry which is preliminary data.</text>
</comment>
<dbReference type="EMBL" id="SNXS01000001">
    <property type="protein sequence ID" value="TDP74708.1"/>
    <property type="molecule type" value="Genomic_DNA"/>
</dbReference>
<dbReference type="AlphaFoldDB" id="A0A4V3CTZ2"/>
<dbReference type="Gene3D" id="2.40.30.170">
    <property type="match status" value="1"/>
</dbReference>
<comment type="similarity">
    <text evidence="2">Belongs to the membrane fusion protein (MFP) (TC 8.A.1) family.</text>
</comment>
<evidence type="ECO:0000259" key="4">
    <source>
        <dbReference type="Pfam" id="PF25973"/>
    </source>
</evidence>
<dbReference type="InterPro" id="IPR006143">
    <property type="entry name" value="RND_pump_MFP"/>
</dbReference>
<dbReference type="GO" id="GO:0022857">
    <property type="term" value="F:transmembrane transporter activity"/>
    <property type="evidence" value="ECO:0007669"/>
    <property type="project" value="InterPro"/>
</dbReference>
<evidence type="ECO:0000313" key="6">
    <source>
        <dbReference type="Proteomes" id="UP000295361"/>
    </source>
</evidence>
<dbReference type="InterPro" id="IPR058647">
    <property type="entry name" value="BSH_CzcB-like"/>
</dbReference>